<reference evidence="11" key="2">
    <citation type="submission" date="2020-09" db="EMBL/GenBank/DDBJ databases">
        <authorList>
            <person name="Sun Q."/>
            <person name="Zhou Y."/>
        </authorList>
    </citation>
    <scope>NUCLEOTIDE SEQUENCE</scope>
    <source>
        <strain evidence="11">CGMCC 1.12921</strain>
    </source>
</reference>
<accession>A0A8J2V5T7</accession>
<sequence>MIRLLTTLHDWVLSLTGWQRYGAAFVLGLLTAAAMAPYYVLPFLVTGFSGLVWLMDNAVRHQRAGKVAFWTGWWFAFGYFCLSLYWMAFSFIVHAEGPGHMILLSVLGFGGVFGLAAFIALFYGMALWLARRVWPAGWMRVLVLAIAWSLAEYARGHLFTGLPWNLTGQAFAGLSALSQPVAWIGTYGLGFLILIAAALPAACIPAAPAATQAEARIAPLGASAGIVLAIALAGAIRLAGADVTMVENVRVQIVQPNIAQRDKLNYDLWVDNFWANLNLSGGAEAQPPSGGQLYVIWPENAAYSYFQRDPSALDVLQDRLPDNAVLLAGGTRYDAVGPDLYDYFNSLLILSREPLPEEDTSAIDRMESETPWSVRRAYDKHHLAPFGEYVPLAGLWQAIGIGNVVPIGQPFTPGAGPETIDLGRARMSPVICYETIFPGRLYPRGDRPDFLVTITNDAWYGDSNGPRQHFDISRLRAIEAGLPMARSANTGISAMIDPYGRIVNKLALYERGVINSQLPGAIPPTIYHYTSDFVYFILLAITALWVITSYNVGGRSRFFS</sequence>
<feature type="transmembrane region" description="Helical" evidence="9">
    <location>
        <begin position="182"/>
        <end position="205"/>
    </location>
</feature>
<dbReference type="UniPathway" id="UPA00666"/>
<feature type="transmembrane region" description="Helical" evidence="9">
    <location>
        <begin position="141"/>
        <end position="162"/>
    </location>
</feature>
<dbReference type="InterPro" id="IPR004563">
    <property type="entry name" value="Apolipo_AcylTrfase"/>
</dbReference>
<reference evidence="11" key="1">
    <citation type="journal article" date="2014" name="Int. J. Syst. Evol. Microbiol.">
        <title>Complete genome sequence of Corynebacterium casei LMG S-19264T (=DSM 44701T), isolated from a smear-ripened cheese.</title>
        <authorList>
            <consortium name="US DOE Joint Genome Institute (JGI-PGF)"/>
            <person name="Walter F."/>
            <person name="Albersmeier A."/>
            <person name="Kalinowski J."/>
            <person name="Ruckert C."/>
        </authorList>
    </citation>
    <scope>NUCLEOTIDE SEQUENCE</scope>
    <source>
        <strain evidence="11">CGMCC 1.12921</strain>
    </source>
</reference>
<comment type="catalytic activity">
    <reaction evidence="9">
        <text>N-terminal S-1,2-diacyl-sn-glyceryl-L-cysteinyl-[lipoprotein] + a glycerophospholipid = N-acyl-S-1,2-diacyl-sn-glyceryl-L-cysteinyl-[lipoprotein] + a 2-acyl-sn-glycero-3-phospholipid + H(+)</text>
        <dbReference type="Rhea" id="RHEA:48228"/>
        <dbReference type="Rhea" id="RHEA-COMP:14681"/>
        <dbReference type="Rhea" id="RHEA-COMP:14684"/>
        <dbReference type="ChEBI" id="CHEBI:15378"/>
        <dbReference type="ChEBI" id="CHEBI:136912"/>
        <dbReference type="ChEBI" id="CHEBI:140656"/>
        <dbReference type="ChEBI" id="CHEBI:140657"/>
        <dbReference type="ChEBI" id="CHEBI:140660"/>
        <dbReference type="EC" id="2.3.1.269"/>
    </reaction>
</comment>
<comment type="similarity">
    <text evidence="2 9">Belongs to the CN hydrolase family. Apolipoprotein N-acyltransferase subfamily.</text>
</comment>
<gene>
    <name evidence="9 11" type="primary">lnt</name>
    <name evidence="11" type="ORF">GCM10011342_25950</name>
</gene>
<comment type="caution">
    <text evidence="11">The sequence shown here is derived from an EMBL/GenBank/DDBJ whole genome shotgun (WGS) entry which is preliminary data.</text>
</comment>
<evidence type="ECO:0000259" key="10">
    <source>
        <dbReference type="PROSITE" id="PS50263"/>
    </source>
</evidence>
<dbReference type="Pfam" id="PF20154">
    <property type="entry name" value="LNT_N"/>
    <property type="match status" value="1"/>
</dbReference>
<feature type="transmembrane region" description="Helical" evidence="9">
    <location>
        <begin position="67"/>
        <end position="89"/>
    </location>
</feature>
<dbReference type="RefSeq" id="WP_188158006.1">
    <property type="nucleotide sequence ID" value="NZ_BMGH01000001.1"/>
</dbReference>
<organism evidence="11 12">
    <name type="scientific">Aquisalinus flavus</name>
    <dbReference type="NCBI Taxonomy" id="1526572"/>
    <lineage>
        <taxon>Bacteria</taxon>
        <taxon>Pseudomonadati</taxon>
        <taxon>Pseudomonadota</taxon>
        <taxon>Alphaproteobacteria</taxon>
        <taxon>Parvularculales</taxon>
        <taxon>Parvularculaceae</taxon>
        <taxon>Aquisalinus</taxon>
    </lineage>
</organism>
<evidence type="ECO:0000256" key="5">
    <source>
        <dbReference type="ARBA" id="ARBA00022692"/>
    </source>
</evidence>
<feature type="transmembrane region" description="Helical" evidence="9">
    <location>
        <begin position="533"/>
        <end position="553"/>
    </location>
</feature>
<dbReference type="HAMAP" id="MF_01148">
    <property type="entry name" value="Lnt"/>
    <property type="match status" value="1"/>
</dbReference>
<evidence type="ECO:0000256" key="2">
    <source>
        <dbReference type="ARBA" id="ARBA00010065"/>
    </source>
</evidence>
<dbReference type="InterPro" id="IPR036526">
    <property type="entry name" value="C-N_Hydrolase_sf"/>
</dbReference>
<dbReference type="NCBIfam" id="TIGR00546">
    <property type="entry name" value="lnt"/>
    <property type="match status" value="1"/>
</dbReference>
<evidence type="ECO:0000256" key="1">
    <source>
        <dbReference type="ARBA" id="ARBA00004651"/>
    </source>
</evidence>
<keyword evidence="6 9" id="KW-1133">Transmembrane helix</keyword>
<keyword evidence="3 9" id="KW-1003">Cell membrane</keyword>
<keyword evidence="7 9" id="KW-0472">Membrane</keyword>
<evidence type="ECO:0000313" key="11">
    <source>
        <dbReference type="EMBL" id="GGD15975.1"/>
    </source>
</evidence>
<keyword evidence="12" id="KW-1185">Reference proteome</keyword>
<evidence type="ECO:0000256" key="4">
    <source>
        <dbReference type="ARBA" id="ARBA00022679"/>
    </source>
</evidence>
<evidence type="ECO:0000256" key="8">
    <source>
        <dbReference type="ARBA" id="ARBA00023315"/>
    </source>
</evidence>
<keyword evidence="5 9" id="KW-0812">Transmembrane</keyword>
<dbReference type="EMBL" id="BMGH01000001">
    <property type="protein sequence ID" value="GGD15975.1"/>
    <property type="molecule type" value="Genomic_DNA"/>
</dbReference>
<feature type="transmembrane region" description="Helical" evidence="9">
    <location>
        <begin position="101"/>
        <end position="129"/>
    </location>
</feature>
<dbReference type="Gene3D" id="3.60.110.10">
    <property type="entry name" value="Carbon-nitrogen hydrolase"/>
    <property type="match status" value="1"/>
</dbReference>
<dbReference type="GO" id="GO:0016410">
    <property type="term" value="F:N-acyltransferase activity"/>
    <property type="evidence" value="ECO:0007669"/>
    <property type="project" value="UniProtKB-UniRule"/>
</dbReference>
<dbReference type="GO" id="GO:0005886">
    <property type="term" value="C:plasma membrane"/>
    <property type="evidence" value="ECO:0007669"/>
    <property type="project" value="UniProtKB-SubCell"/>
</dbReference>
<evidence type="ECO:0000313" key="12">
    <source>
        <dbReference type="Proteomes" id="UP000613582"/>
    </source>
</evidence>
<comment type="pathway">
    <text evidence="9">Protein modification; lipoprotein biosynthesis (N-acyl transfer).</text>
</comment>
<dbReference type="AlphaFoldDB" id="A0A8J2V5T7"/>
<feature type="transmembrane region" description="Helical" evidence="9">
    <location>
        <begin position="36"/>
        <end position="55"/>
    </location>
</feature>
<dbReference type="InterPro" id="IPR003010">
    <property type="entry name" value="C-N_Hydrolase"/>
</dbReference>
<keyword evidence="8 9" id="KW-0012">Acyltransferase</keyword>
<dbReference type="PANTHER" id="PTHR38686:SF1">
    <property type="entry name" value="APOLIPOPROTEIN N-ACYLTRANSFERASE"/>
    <property type="match status" value="1"/>
</dbReference>
<feature type="transmembrane region" description="Helical" evidence="9">
    <location>
        <begin position="217"/>
        <end position="240"/>
    </location>
</feature>
<dbReference type="SUPFAM" id="SSF56317">
    <property type="entry name" value="Carbon-nitrogen hydrolase"/>
    <property type="match status" value="1"/>
</dbReference>
<dbReference type="Proteomes" id="UP000613582">
    <property type="component" value="Unassembled WGS sequence"/>
</dbReference>
<dbReference type="PROSITE" id="PS50263">
    <property type="entry name" value="CN_HYDROLASE"/>
    <property type="match status" value="1"/>
</dbReference>
<feature type="domain" description="CN hydrolase" evidence="10">
    <location>
        <begin position="254"/>
        <end position="520"/>
    </location>
</feature>
<dbReference type="InterPro" id="IPR045378">
    <property type="entry name" value="LNT_N"/>
</dbReference>
<dbReference type="Pfam" id="PF00795">
    <property type="entry name" value="CN_hydrolase"/>
    <property type="match status" value="1"/>
</dbReference>
<dbReference type="CDD" id="cd07571">
    <property type="entry name" value="ALP_N-acyl_transferase"/>
    <property type="match status" value="1"/>
</dbReference>
<evidence type="ECO:0000256" key="6">
    <source>
        <dbReference type="ARBA" id="ARBA00022989"/>
    </source>
</evidence>
<dbReference type="EC" id="2.3.1.269" evidence="9"/>
<evidence type="ECO:0000256" key="9">
    <source>
        <dbReference type="HAMAP-Rule" id="MF_01148"/>
    </source>
</evidence>
<dbReference type="GO" id="GO:0042158">
    <property type="term" value="P:lipoprotein biosynthetic process"/>
    <property type="evidence" value="ECO:0007669"/>
    <property type="project" value="UniProtKB-UniRule"/>
</dbReference>
<evidence type="ECO:0000256" key="7">
    <source>
        <dbReference type="ARBA" id="ARBA00023136"/>
    </source>
</evidence>
<name>A0A8J2V5T7_9PROT</name>
<comment type="function">
    <text evidence="9">Catalyzes the phospholipid dependent N-acylation of the N-terminal cysteine of apolipoprotein, the last step in lipoprotein maturation.</text>
</comment>
<protein>
    <recommendedName>
        <fullName evidence="9">Apolipoprotein N-acyltransferase</fullName>
        <shortName evidence="9">ALP N-acyltransferase</shortName>
        <ecNumber evidence="9">2.3.1.269</ecNumber>
    </recommendedName>
</protein>
<evidence type="ECO:0000256" key="3">
    <source>
        <dbReference type="ARBA" id="ARBA00022475"/>
    </source>
</evidence>
<comment type="subcellular location">
    <subcellularLocation>
        <location evidence="1 9">Cell membrane</location>
        <topology evidence="1 9">Multi-pass membrane protein</topology>
    </subcellularLocation>
</comment>
<proteinExistence type="inferred from homology"/>
<dbReference type="PANTHER" id="PTHR38686">
    <property type="entry name" value="APOLIPOPROTEIN N-ACYLTRANSFERASE"/>
    <property type="match status" value="1"/>
</dbReference>
<keyword evidence="4 9" id="KW-0808">Transferase</keyword>